<evidence type="ECO:0000313" key="2">
    <source>
        <dbReference type="Proteomes" id="UP000499080"/>
    </source>
</evidence>
<sequence>MRIGAVQEKGWKSNIVRFPFGVFGHKAGHSRERKAKTFIPTGLYSTHFSRNRQIILRCSKVCLETRFSSKSQNSSHPLLLLSLTRGISSSISTFDARSQCRQILCSPSALAPRSQIGIGGSSAGFLVLWNSTTSNPFAPNFIGFSH</sequence>
<protein>
    <submittedName>
        <fullName evidence="1">Uncharacterized protein</fullName>
    </submittedName>
</protein>
<name>A0A4Y2G9T8_ARAVE</name>
<evidence type="ECO:0000313" key="1">
    <source>
        <dbReference type="EMBL" id="GBM48724.1"/>
    </source>
</evidence>
<keyword evidence="2" id="KW-1185">Reference proteome</keyword>
<organism evidence="1 2">
    <name type="scientific">Araneus ventricosus</name>
    <name type="common">Orbweaver spider</name>
    <name type="synonym">Epeira ventricosa</name>
    <dbReference type="NCBI Taxonomy" id="182803"/>
    <lineage>
        <taxon>Eukaryota</taxon>
        <taxon>Metazoa</taxon>
        <taxon>Ecdysozoa</taxon>
        <taxon>Arthropoda</taxon>
        <taxon>Chelicerata</taxon>
        <taxon>Arachnida</taxon>
        <taxon>Araneae</taxon>
        <taxon>Araneomorphae</taxon>
        <taxon>Entelegynae</taxon>
        <taxon>Araneoidea</taxon>
        <taxon>Araneidae</taxon>
        <taxon>Araneus</taxon>
    </lineage>
</organism>
<proteinExistence type="predicted"/>
<dbReference type="AlphaFoldDB" id="A0A4Y2G9T8"/>
<dbReference type="EMBL" id="BGPR01001225">
    <property type="protein sequence ID" value="GBM48724.1"/>
    <property type="molecule type" value="Genomic_DNA"/>
</dbReference>
<comment type="caution">
    <text evidence="1">The sequence shown here is derived from an EMBL/GenBank/DDBJ whole genome shotgun (WGS) entry which is preliminary data.</text>
</comment>
<reference evidence="1 2" key="1">
    <citation type="journal article" date="2019" name="Sci. Rep.">
        <title>Orb-weaving spider Araneus ventricosus genome elucidates the spidroin gene catalogue.</title>
        <authorList>
            <person name="Kono N."/>
            <person name="Nakamura H."/>
            <person name="Ohtoshi R."/>
            <person name="Moran D.A.P."/>
            <person name="Shinohara A."/>
            <person name="Yoshida Y."/>
            <person name="Fujiwara M."/>
            <person name="Mori M."/>
            <person name="Tomita M."/>
            <person name="Arakawa K."/>
        </authorList>
    </citation>
    <scope>NUCLEOTIDE SEQUENCE [LARGE SCALE GENOMIC DNA]</scope>
</reference>
<dbReference type="Proteomes" id="UP000499080">
    <property type="component" value="Unassembled WGS sequence"/>
</dbReference>
<gene>
    <name evidence="1" type="ORF">AVEN_152423_1</name>
</gene>
<accession>A0A4Y2G9T8</accession>